<feature type="non-terminal residue" evidence="9">
    <location>
        <position position="1"/>
    </location>
</feature>
<comment type="caution">
    <text evidence="9">The sequence shown here is derived from an EMBL/GenBank/DDBJ whole genome shotgun (WGS) entry which is preliminary data.</text>
</comment>
<comment type="similarity">
    <text evidence="2">Belongs to the 'GDSL' lipolytic enzyme family.</text>
</comment>
<reference evidence="9" key="1">
    <citation type="submission" date="2018-05" db="EMBL/GenBank/DDBJ databases">
        <title>Draft genome of Mucuna pruriens seed.</title>
        <authorList>
            <person name="Nnadi N.E."/>
            <person name="Vos R."/>
            <person name="Hasami M.H."/>
            <person name="Devisetty U.K."/>
            <person name="Aguiy J.C."/>
        </authorList>
    </citation>
    <scope>NUCLEOTIDE SEQUENCE [LARGE SCALE GENOMIC DNA]</scope>
    <source>
        <strain evidence="9">JCA_2017</strain>
    </source>
</reference>
<keyword evidence="5" id="KW-0378">Hydrolase</keyword>
<dbReference type="GO" id="GO:0016788">
    <property type="term" value="F:hydrolase activity, acting on ester bonds"/>
    <property type="evidence" value="ECO:0007669"/>
    <property type="project" value="InterPro"/>
</dbReference>
<dbReference type="InterPro" id="IPR001087">
    <property type="entry name" value="GDSL"/>
</dbReference>
<keyword evidence="7" id="KW-0443">Lipid metabolism</keyword>
<accession>A0A371ET38</accession>
<proteinExistence type="inferred from homology"/>
<evidence type="ECO:0000256" key="2">
    <source>
        <dbReference type="ARBA" id="ARBA00008668"/>
    </source>
</evidence>
<dbReference type="GO" id="GO:0005576">
    <property type="term" value="C:extracellular region"/>
    <property type="evidence" value="ECO:0007669"/>
    <property type="project" value="UniProtKB-SubCell"/>
</dbReference>
<evidence type="ECO:0000313" key="10">
    <source>
        <dbReference type="Proteomes" id="UP000257109"/>
    </source>
</evidence>
<keyword evidence="6" id="KW-0442">Lipid degradation</keyword>
<dbReference type="GO" id="GO:0016042">
    <property type="term" value="P:lipid catabolic process"/>
    <property type="evidence" value="ECO:0007669"/>
    <property type="project" value="UniProtKB-KW"/>
</dbReference>
<gene>
    <name evidence="9" type="ORF">CR513_51698</name>
</gene>
<evidence type="ECO:0000256" key="5">
    <source>
        <dbReference type="ARBA" id="ARBA00022801"/>
    </source>
</evidence>
<dbReference type="AlphaFoldDB" id="A0A371ET38"/>
<dbReference type="PANTHER" id="PTHR45650:SF32">
    <property type="entry name" value="GDSL-LIKE LIPASE_ACYLHYDROLASE"/>
    <property type="match status" value="1"/>
</dbReference>
<dbReference type="PANTHER" id="PTHR45650">
    <property type="entry name" value="GDSL-LIKE LIPASE/ACYLHYDROLASE-RELATED"/>
    <property type="match status" value="1"/>
</dbReference>
<keyword evidence="10" id="KW-1185">Reference proteome</keyword>
<evidence type="ECO:0000256" key="6">
    <source>
        <dbReference type="ARBA" id="ARBA00022963"/>
    </source>
</evidence>
<evidence type="ECO:0000256" key="8">
    <source>
        <dbReference type="SAM" id="SignalP"/>
    </source>
</evidence>
<evidence type="ECO:0000256" key="4">
    <source>
        <dbReference type="ARBA" id="ARBA00022729"/>
    </source>
</evidence>
<dbReference type="CDD" id="cd01837">
    <property type="entry name" value="SGNH_plant_lipase_like"/>
    <property type="match status" value="1"/>
</dbReference>
<dbReference type="Pfam" id="PF00657">
    <property type="entry name" value="Lipase_GDSL"/>
    <property type="match status" value="1"/>
</dbReference>
<keyword evidence="3" id="KW-0964">Secreted</keyword>
<sequence>MACELVIFFPFWTVLLISASSNDVAEEPLFSAMFVFGDSLLDSGNNNYLNTFAKANFTPYGIDFSEGPTGRFTNGKTLAKTFPGELNYASAASGILEETGRNLGEHISFSHQVQNFKTTVRQLKIQMEERKLSQPLANSLAVVDHGNNDYINNYLIPEQYGSSFLYNSKEYADFLIKLYKGKILTLHGLGLRKFLLGGLAPLGCIPSQLSTGLAPPGECRSYVNDIVDMFNVLLRSLVDQLNANHHGSIFVYGNTYRIFSELIHNAKAYVWWDLSCTGFTVTDTGCCGIGRNLGQITCLPLFVSCEDRDRYLFWDPFHTTEAVNKIVACRAFAGPPFDCYPLNIKLMAQMYGHNKTSLTSIVSKN</sequence>
<dbReference type="InterPro" id="IPR035669">
    <property type="entry name" value="SGNH_plant_lipase-like"/>
</dbReference>
<protein>
    <submittedName>
        <fullName evidence="9">GDSL esterase/lipase</fullName>
    </submittedName>
</protein>
<feature type="chain" id="PRO_5016580141" evidence="8">
    <location>
        <begin position="20"/>
        <end position="365"/>
    </location>
</feature>
<feature type="signal peptide" evidence="8">
    <location>
        <begin position="1"/>
        <end position="19"/>
    </location>
</feature>
<dbReference type="OrthoDB" id="1600564at2759"/>
<evidence type="ECO:0000256" key="3">
    <source>
        <dbReference type="ARBA" id="ARBA00022525"/>
    </source>
</evidence>
<evidence type="ECO:0000256" key="1">
    <source>
        <dbReference type="ARBA" id="ARBA00004613"/>
    </source>
</evidence>
<name>A0A371ET38_MUCPR</name>
<dbReference type="EMBL" id="QJKJ01012212">
    <property type="protein sequence ID" value="RDX69215.1"/>
    <property type="molecule type" value="Genomic_DNA"/>
</dbReference>
<dbReference type="InterPro" id="IPR036514">
    <property type="entry name" value="SGNH_hydro_sf"/>
</dbReference>
<evidence type="ECO:0000256" key="7">
    <source>
        <dbReference type="ARBA" id="ARBA00023098"/>
    </source>
</evidence>
<evidence type="ECO:0000313" key="9">
    <source>
        <dbReference type="EMBL" id="RDX69215.1"/>
    </source>
</evidence>
<dbReference type="Proteomes" id="UP000257109">
    <property type="component" value="Unassembled WGS sequence"/>
</dbReference>
<comment type="subcellular location">
    <subcellularLocation>
        <location evidence="1">Secreted</location>
    </subcellularLocation>
</comment>
<keyword evidence="4 8" id="KW-0732">Signal</keyword>
<dbReference type="Gene3D" id="3.40.50.1110">
    <property type="entry name" value="SGNH hydrolase"/>
    <property type="match status" value="1"/>
</dbReference>
<dbReference type="STRING" id="157652.A0A371ET38"/>
<dbReference type="InterPro" id="IPR051238">
    <property type="entry name" value="GDSL_esterase/lipase"/>
</dbReference>
<organism evidence="9 10">
    <name type="scientific">Mucuna pruriens</name>
    <name type="common">Velvet bean</name>
    <name type="synonym">Dolichos pruriens</name>
    <dbReference type="NCBI Taxonomy" id="157652"/>
    <lineage>
        <taxon>Eukaryota</taxon>
        <taxon>Viridiplantae</taxon>
        <taxon>Streptophyta</taxon>
        <taxon>Embryophyta</taxon>
        <taxon>Tracheophyta</taxon>
        <taxon>Spermatophyta</taxon>
        <taxon>Magnoliopsida</taxon>
        <taxon>eudicotyledons</taxon>
        <taxon>Gunneridae</taxon>
        <taxon>Pentapetalae</taxon>
        <taxon>rosids</taxon>
        <taxon>fabids</taxon>
        <taxon>Fabales</taxon>
        <taxon>Fabaceae</taxon>
        <taxon>Papilionoideae</taxon>
        <taxon>50 kb inversion clade</taxon>
        <taxon>NPAAA clade</taxon>
        <taxon>indigoferoid/millettioid clade</taxon>
        <taxon>Phaseoleae</taxon>
        <taxon>Mucuna</taxon>
    </lineage>
</organism>